<dbReference type="RefSeq" id="WP_167314638.1">
    <property type="nucleotide sequence ID" value="NZ_CP050266.1"/>
</dbReference>
<keyword evidence="1" id="KW-0489">Methyltransferase</keyword>
<name>A0ABX6K8B0_SALCS</name>
<evidence type="ECO:0000313" key="1">
    <source>
        <dbReference type="EMBL" id="QIR06511.1"/>
    </source>
</evidence>
<organism evidence="1 2">
    <name type="scientific">Salinivibrio costicola</name>
    <name type="common">Vibrio costicola</name>
    <dbReference type="NCBI Taxonomy" id="51367"/>
    <lineage>
        <taxon>Bacteria</taxon>
        <taxon>Pseudomonadati</taxon>
        <taxon>Pseudomonadota</taxon>
        <taxon>Gammaproteobacteria</taxon>
        <taxon>Vibrionales</taxon>
        <taxon>Vibrionaceae</taxon>
        <taxon>Salinivibrio</taxon>
    </lineage>
</organism>
<dbReference type="InterPro" id="IPR029063">
    <property type="entry name" value="SAM-dependent_MTases_sf"/>
</dbReference>
<dbReference type="CDD" id="cd02440">
    <property type="entry name" value="AdoMet_MTases"/>
    <property type="match status" value="1"/>
</dbReference>
<dbReference type="Gene3D" id="3.40.50.150">
    <property type="entry name" value="Vaccinia Virus protein VP39"/>
    <property type="match status" value="1"/>
</dbReference>
<dbReference type="Pfam" id="PF13489">
    <property type="entry name" value="Methyltransf_23"/>
    <property type="match status" value="1"/>
</dbReference>
<reference evidence="1 2" key="1">
    <citation type="submission" date="2020-03" db="EMBL/GenBank/DDBJ databases">
        <title>Genome mining reveals the biosynthetic pathways of PHA and ectoines of the halophilic strain Salinivibrio costicola M318 isolated from fermented shrimp paste.</title>
        <authorList>
            <person name="Doan T.V."/>
            <person name="Tran L.T."/>
            <person name="Trieu T.A."/>
            <person name="Nguyen Q.V."/>
            <person name="Quach T.N."/>
            <person name="Phi T.Q."/>
            <person name="Kumar S."/>
        </authorList>
    </citation>
    <scope>NUCLEOTIDE SEQUENCE [LARGE SCALE GENOMIC DNA]</scope>
    <source>
        <strain evidence="1 2">M318</strain>
    </source>
</reference>
<dbReference type="SUPFAM" id="SSF53335">
    <property type="entry name" value="S-adenosyl-L-methionine-dependent methyltransferases"/>
    <property type="match status" value="1"/>
</dbReference>
<evidence type="ECO:0000313" key="2">
    <source>
        <dbReference type="Proteomes" id="UP000501408"/>
    </source>
</evidence>
<keyword evidence="1" id="KW-0808">Transferase</keyword>
<keyword evidence="2" id="KW-1185">Reference proteome</keyword>
<protein>
    <submittedName>
        <fullName evidence="1">Class I SAM-dependent methyltransferase</fullName>
    </submittedName>
</protein>
<accession>A0ABX6K8B0</accession>
<dbReference type="GO" id="GO:0032259">
    <property type="term" value="P:methylation"/>
    <property type="evidence" value="ECO:0007669"/>
    <property type="project" value="UniProtKB-KW"/>
</dbReference>
<gene>
    <name evidence="1" type="ORF">HBA18_09115</name>
</gene>
<dbReference type="EMBL" id="CP050266">
    <property type="protein sequence ID" value="QIR06511.1"/>
    <property type="molecule type" value="Genomic_DNA"/>
</dbReference>
<dbReference type="Proteomes" id="UP000501408">
    <property type="component" value="Chromosome 1"/>
</dbReference>
<proteinExistence type="predicted"/>
<sequence length="251" mass="29528">MTKDLEKFKIQDQQYLFPYHYIPHFDSKGNVTLARKLNWGLDYLCYQMHLREKVTALAPSSVLEVGCGDGYFLGGLPSIIKKKVGIDLSERAISFAKAFHPKCDFRVQDVADMVEEYELVAAIEVIEHIPEDILPNFFNSLANRMTSNGVALLSVPTVVLPLNKKHYRHYTLDLLKNQLNEANCNLEVESYEYIYRKPWWFDIFKKLFDNRLFSFEFKPFMRFAWDKIWNNYRFATKDNGYHLVTILKKKS</sequence>
<dbReference type="GO" id="GO:0008168">
    <property type="term" value="F:methyltransferase activity"/>
    <property type="evidence" value="ECO:0007669"/>
    <property type="project" value="UniProtKB-KW"/>
</dbReference>
<dbReference type="PANTHER" id="PTHR43861">
    <property type="entry name" value="TRANS-ACONITATE 2-METHYLTRANSFERASE-RELATED"/>
    <property type="match status" value="1"/>
</dbReference>